<evidence type="ECO:0000313" key="3">
    <source>
        <dbReference type="Proteomes" id="UP001185755"/>
    </source>
</evidence>
<organism evidence="2 3">
    <name type="scientific">Rhodococcoides yunnanense</name>
    <dbReference type="NCBI Taxonomy" id="278209"/>
    <lineage>
        <taxon>Bacteria</taxon>
        <taxon>Bacillati</taxon>
        <taxon>Actinomycetota</taxon>
        <taxon>Actinomycetes</taxon>
        <taxon>Mycobacteriales</taxon>
        <taxon>Nocardiaceae</taxon>
        <taxon>Rhodococcoides</taxon>
    </lineage>
</organism>
<keyword evidence="1" id="KW-1133">Transmembrane helix</keyword>
<gene>
    <name evidence="2" type="ORF">R3P96_16685</name>
</gene>
<evidence type="ECO:0000313" key="2">
    <source>
        <dbReference type="EMBL" id="MDV6262975.1"/>
    </source>
</evidence>
<dbReference type="RefSeq" id="WP_317565248.1">
    <property type="nucleotide sequence ID" value="NZ_JAWLJX010000005.1"/>
</dbReference>
<evidence type="ECO:0000256" key="1">
    <source>
        <dbReference type="SAM" id="Phobius"/>
    </source>
</evidence>
<feature type="transmembrane region" description="Helical" evidence="1">
    <location>
        <begin position="12"/>
        <end position="33"/>
    </location>
</feature>
<keyword evidence="1" id="KW-0812">Transmembrane</keyword>
<name>A0ABU4BFJ1_9NOCA</name>
<dbReference type="EMBL" id="JAWLJX010000005">
    <property type="protein sequence ID" value="MDV6262975.1"/>
    <property type="molecule type" value="Genomic_DNA"/>
</dbReference>
<sequence>MLSRLGPRRAGLLADALTIVSIVAVGVCVAAVLERGDVQQPDTRIGSATTPEVTAVDAPEPTSEPVDTTFRSPELAFPTTIPGCDNVERPVPESGTWGRFVTSADSYDNPQYPWYSGPRSVMMTEALGDALPDGVDVAFGSTRESLVFQPIPQTSSEPGDPPPPGFASASAEMWRGETLGLLAVDVSAAGTDVPPCVAGALQERTTARDGTIVDTNESWYEYGDDRTNFRSVVAYAPDGSRISATASDSEGFQSTNVGERDVVLTIDELKTIVSLPQLRIAAAIPSGTPEPAEACDNSFAFSSGGAKIDAASAKSLNTALERIDTGLRFDRGLNTLMLAAFDAGVVCTHVDVLDTGADLSISIRGGQELPTIPDVYDPAYASRPLSTETLDGGAVLQIDESPYSYSPVPESGSSGGMRRSVTVTYPSGTQVQVRSHAENPDEPLDADTLRVIATAERLDAL</sequence>
<keyword evidence="1" id="KW-0472">Membrane</keyword>
<keyword evidence="3" id="KW-1185">Reference proteome</keyword>
<protein>
    <submittedName>
        <fullName evidence="2">Uncharacterized protein</fullName>
    </submittedName>
</protein>
<comment type="caution">
    <text evidence="2">The sequence shown here is derived from an EMBL/GenBank/DDBJ whole genome shotgun (WGS) entry which is preliminary data.</text>
</comment>
<accession>A0ABU4BFJ1</accession>
<dbReference type="Proteomes" id="UP001185755">
    <property type="component" value="Unassembled WGS sequence"/>
</dbReference>
<reference evidence="2 3" key="1">
    <citation type="submission" date="2023-10" db="EMBL/GenBank/DDBJ databases">
        <title>Development of a sustainable strategy for remediation of hydrocarbon-contaminated territories based on the waste exchange concept.</title>
        <authorList>
            <person name="Krivoruchko A."/>
        </authorList>
    </citation>
    <scope>NUCLEOTIDE SEQUENCE [LARGE SCALE GENOMIC DNA]</scope>
    <source>
        <strain evidence="2 3">IEGM 1323</strain>
    </source>
</reference>
<proteinExistence type="predicted"/>